<dbReference type="Pfam" id="PF01465">
    <property type="entry name" value="GRIP"/>
    <property type="match status" value="1"/>
</dbReference>
<dbReference type="GO" id="GO:0000139">
    <property type="term" value="C:Golgi membrane"/>
    <property type="evidence" value="ECO:0007669"/>
    <property type="project" value="UniProtKB-SubCell"/>
</dbReference>
<feature type="region of interest" description="Disordered" evidence="15">
    <location>
        <begin position="758"/>
        <end position="777"/>
    </location>
</feature>
<keyword evidence="18" id="KW-1185">Reference proteome</keyword>
<evidence type="ECO:0000256" key="3">
    <source>
        <dbReference type="ARBA" id="ARBA00004395"/>
    </source>
</evidence>
<evidence type="ECO:0000256" key="6">
    <source>
        <dbReference type="ARBA" id="ARBA00023034"/>
    </source>
</evidence>
<reference evidence="17 18" key="1">
    <citation type="submission" date="2014-04" db="EMBL/GenBank/DDBJ databases">
        <title>Genome evolution of avian class.</title>
        <authorList>
            <person name="Zhang G."/>
            <person name="Li C."/>
        </authorList>
    </citation>
    <scope>NUCLEOTIDE SEQUENCE [LARGE SCALE GENOMIC DNA]</scope>
    <source>
        <strain evidence="17">BGI_AS28</strain>
    </source>
</reference>
<feature type="compositionally biased region" description="Polar residues" evidence="15">
    <location>
        <begin position="768"/>
        <end position="777"/>
    </location>
</feature>
<evidence type="ECO:0000256" key="12">
    <source>
        <dbReference type="ARBA" id="ARBA00093371"/>
    </source>
</evidence>
<evidence type="ECO:0000313" key="17">
    <source>
        <dbReference type="EMBL" id="KFW60800.1"/>
    </source>
</evidence>
<evidence type="ECO:0000256" key="7">
    <source>
        <dbReference type="ARBA" id="ARBA00023054"/>
    </source>
</evidence>
<protein>
    <recommendedName>
        <fullName evidence="10">Golgin subfamily A member 1</fullName>
    </recommendedName>
    <alternativeName>
        <fullName evidence="11">Golgin-97</fullName>
    </alternativeName>
</protein>
<dbReference type="FunFam" id="1.10.220.60:FF:000002">
    <property type="entry name" value="Golgin subfamily A member 1"/>
    <property type="match status" value="1"/>
</dbReference>
<comment type="subcellular location">
    <subcellularLocation>
        <location evidence="2">Cytoplasmic vesicle</location>
        <location evidence="2">Secretory vesicle</location>
        <location evidence="2">Acrosome</location>
    </subcellularLocation>
    <subcellularLocation>
        <location evidence="3">Golgi apparatus membrane</location>
        <topology evidence="3">Peripheral membrane protein</topology>
    </subcellularLocation>
    <subcellularLocation>
        <location evidence="1">Golgi apparatus</location>
        <location evidence="1">trans-Golgi network membrane</location>
    </subcellularLocation>
</comment>
<dbReference type="SMART" id="SM00755">
    <property type="entry name" value="Grip"/>
    <property type="match status" value="1"/>
</dbReference>
<keyword evidence="9" id="KW-0968">Cytoplasmic vesicle</keyword>
<comment type="function">
    <text evidence="12">Involved in vesicular trafficking at the Golgi apparatus level. Involved in endosome-to-Golgi trafficking. Mechanistically, captures transport vesicles arriving from endosomes via the protein TBC1D23. Recognized vesicles are then tethered to the trans-Golgi before subsequent SNARE engagement and vesicle fusion. Selectively regulates E-cadherin transport from the trans-Golgi network in tubulovesicular carriers.</text>
</comment>
<accession>A0A093NFK8</accession>
<dbReference type="GO" id="GO:0005802">
    <property type="term" value="C:trans-Golgi network"/>
    <property type="evidence" value="ECO:0007669"/>
    <property type="project" value="UniProtKB-ARBA"/>
</dbReference>
<keyword evidence="6" id="KW-0333">Golgi apparatus</keyword>
<feature type="coiled-coil region" evidence="14">
    <location>
        <begin position="67"/>
        <end position="104"/>
    </location>
</feature>
<evidence type="ECO:0000256" key="14">
    <source>
        <dbReference type="SAM" id="Coils"/>
    </source>
</evidence>
<feature type="domain" description="GRIP" evidence="16">
    <location>
        <begin position="699"/>
        <end position="748"/>
    </location>
</feature>
<keyword evidence="5" id="KW-0013">ADP-ribosylation</keyword>
<keyword evidence="7 14" id="KW-0175">Coiled coil</keyword>
<dbReference type="Gene3D" id="1.10.220.60">
    <property type="entry name" value="GRIP domain"/>
    <property type="match status" value="1"/>
</dbReference>
<dbReference type="Proteomes" id="UP000054081">
    <property type="component" value="Unassembled WGS sequence"/>
</dbReference>
<dbReference type="GO" id="GO:0001669">
    <property type="term" value="C:acrosomal vesicle"/>
    <property type="evidence" value="ECO:0007669"/>
    <property type="project" value="UniProtKB-SubCell"/>
</dbReference>
<feature type="coiled-coil region" evidence="14">
    <location>
        <begin position="361"/>
        <end position="668"/>
    </location>
</feature>
<keyword evidence="4" id="KW-0597">Phosphoprotein</keyword>
<evidence type="ECO:0000259" key="16">
    <source>
        <dbReference type="PROSITE" id="PS50913"/>
    </source>
</evidence>
<evidence type="ECO:0000256" key="11">
    <source>
        <dbReference type="ARBA" id="ARBA00078935"/>
    </source>
</evidence>
<feature type="region of interest" description="Disordered" evidence="15">
    <location>
        <begin position="17"/>
        <end position="57"/>
    </location>
</feature>
<evidence type="ECO:0000256" key="1">
    <source>
        <dbReference type="ARBA" id="ARBA00004198"/>
    </source>
</evidence>
<evidence type="ECO:0000256" key="10">
    <source>
        <dbReference type="ARBA" id="ARBA00070165"/>
    </source>
</evidence>
<proteinExistence type="predicted"/>
<feature type="compositionally biased region" description="Low complexity" evidence="15">
    <location>
        <begin position="17"/>
        <end position="27"/>
    </location>
</feature>
<dbReference type="PROSITE" id="PS50913">
    <property type="entry name" value="GRIP"/>
    <property type="match status" value="1"/>
</dbReference>
<evidence type="ECO:0000256" key="9">
    <source>
        <dbReference type="ARBA" id="ARBA00023329"/>
    </source>
</evidence>
<evidence type="ECO:0000256" key="2">
    <source>
        <dbReference type="ARBA" id="ARBA00004218"/>
    </source>
</evidence>
<dbReference type="AlphaFoldDB" id="A0A093NFK8"/>
<sequence length="777" mass="89866">MFAKLKKKIAEEAAIAPRPGGAARIPRSLSKESITSVGADSGDDFASDGSSSREDLSSQLFRRNEQIRKLEVKLSDYADQIRNLQKIKEKLENALEKHQDSSMRKFQEQNEAHQASRAKMAEGMALALEKKDQEWMEKLGQIEKEKKMLETQLQEMREQSLNLFQKRDEIDELEGFQQQEIAKVKHMLLKKEESLSKTEQELEVCTRELTHTKEVLQDASNKSSGLRKDLQELQQQFSELEAQRDELMTAETNAENKITALELREQELQTVIQQLSVDLQNMTFEFAERNKLTEQLQEKVSSLEKKLERNLSGDEHVRELLKEKATLEQKLDETRQQVLTDRTHHAETVSRLETQGRLGGNKELEQKLQIATETLKKSKEAAAEQDLKIQKLQTNLEDERSKLQQQILSEKHRYDQKLTGLESQIAALETAWEFDKTATQHKISQLEKENENLNGSREDYESSLKKQESELSRIQNELSSRETVSIEIAKALEETRKQREELQQQVSHLASLIKEKDELIEEKCDMLLKQKEELNQLSQDHEAVLLRMHQLQSDIEASNSRAVEKEETARKEIDELKLQIQECLLAREHEKNVSELEESTRALNNKHLHSPENCVVEQNGDIAAADVIQLQKDNRELEQQIAEKNKMIKQLQQRMTELKKTLQKELKIRPDSEVPEVREKANSEVPNASVTVTNNSDLNDSREINFEYLKHVVLKFMSCRESEAFHLIKAVSVLLNFSQEEENMLKETLEYKMSWFGSKPSPKGSIRPSISSPRTLW</sequence>
<feature type="non-terminal residue" evidence="17">
    <location>
        <position position="777"/>
    </location>
</feature>
<evidence type="ECO:0000256" key="13">
    <source>
        <dbReference type="ARBA" id="ARBA00093537"/>
    </source>
</evidence>
<comment type="subunit">
    <text evidence="13">Interacts with RAB6A. Directly interacts with TBC1D23. Interacts with FAM91A1; this interaction may be mediated by TBC1D23. Interacts with ARL1; this interaction recruits Golgin-97/GOLGA1 onto the Golgi apparatus.</text>
</comment>
<feature type="coiled-coil region" evidence="14">
    <location>
        <begin position="139"/>
        <end position="264"/>
    </location>
</feature>
<dbReference type="InterPro" id="IPR000237">
    <property type="entry name" value="GRIP_dom"/>
</dbReference>
<evidence type="ECO:0000256" key="15">
    <source>
        <dbReference type="SAM" id="MobiDB-lite"/>
    </source>
</evidence>
<evidence type="ECO:0000256" key="8">
    <source>
        <dbReference type="ARBA" id="ARBA00023136"/>
    </source>
</evidence>
<keyword evidence="8" id="KW-0472">Membrane</keyword>
<dbReference type="InterPro" id="IPR051952">
    <property type="entry name" value="Golgi-autophagy_related"/>
</dbReference>
<organism evidence="17 18">
    <name type="scientific">Pygoscelis adeliae</name>
    <name type="common">Adelie penguin</name>
    <dbReference type="NCBI Taxonomy" id="9238"/>
    <lineage>
        <taxon>Eukaryota</taxon>
        <taxon>Metazoa</taxon>
        <taxon>Chordata</taxon>
        <taxon>Craniata</taxon>
        <taxon>Vertebrata</taxon>
        <taxon>Euteleostomi</taxon>
        <taxon>Archelosauria</taxon>
        <taxon>Archosauria</taxon>
        <taxon>Dinosauria</taxon>
        <taxon>Saurischia</taxon>
        <taxon>Theropoda</taxon>
        <taxon>Coelurosauria</taxon>
        <taxon>Aves</taxon>
        <taxon>Neognathae</taxon>
        <taxon>Neoaves</taxon>
        <taxon>Aequornithes</taxon>
        <taxon>Sphenisciformes</taxon>
        <taxon>Spheniscidae</taxon>
        <taxon>Pygoscelis</taxon>
    </lineage>
</organism>
<evidence type="ECO:0000256" key="5">
    <source>
        <dbReference type="ARBA" id="ARBA00022765"/>
    </source>
</evidence>
<evidence type="ECO:0000313" key="18">
    <source>
        <dbReference type="Proteomes" id="UP000054081"/>
    </source>
</evidence>
<feature type="coiled-coil region" evidence="14">
    <location>
        <begin position="289"/>
        <end position="337"/>
    </location>
</feature>
<name>A0A093NFK8_PYGAD</name>
<dbReference type="PANTHER" id="PTHR23157:SF24">
    <property type="entry name" value="GOLGIN SUBFAMILY A MEMBER 1"/>
    <property type="match status" value="1"/>
</dbReference>
<dbReference type="PANTHER" id="PTHR23157">
    <property type="entry name" value="GRIP AND COILED-COIL DOMAIN-CONTAINING PROTEIN 1"/>
    <property type="match status" value="1"/>
</dbReference>
<evidence type="ECO:0000256" key="4">
    <source>
        <dbReference type="ARBA" id="ARBA00022553"/>
    </source>
</evidence>
<gene>
    <name evidence="17" type="ORF">AS28_02851</name>
</gene>
<dbReference type="EMBL" id="KL224505">
    <property type="protein sequence ID" value="KFW60800.1"/>
    <property type="molecule type" value="Genomic_DNA"/>
</dbReference>